<name>A0ABY4DZT5_9NEIS</name>
<evidence type="ECO:0000313" key="3">
    <source>
        <dbReference type="Proteomes" id="UP000832011"/>
    </source>
</evidence>
<keyword evidence="1" id="KW-0732">Signal</keyword>
<reference evidence="2 3" key="1">
    <citation type="journal article" date="2022" name="Res Sq">
        <title>Evolution of multicellular longitudinally dividing oral cavity symbionts (Neisseriaceae).</title>
        <authorList>
            <person name="Nyongesa S."/>
            <person name="Weber P."/>
            <person name="Bernet E."/>
            <person name="Pullido F."/>
            <person name="Nieckarz M."/>
            <person name="Delaby M."/>
            <person name="Nieves C."/>
            <person name="Viehboeck T."/>
            <person name="Krause N."/>
            <person name="Rivera-Millot A."/>
            <person name="Nakamura A."/>
            <person name="Vischer N."/>
            <person name="VanNieuwenhze M."/>
            <person name="Brun Y."/>
            <person name="Cava F."/>
            <person name="Bulgheresi S."/>
            <person name="Veyrier F."/>
        </authorList>
    </citation>
    <scope>NUCLEOTIDE SEQUENCE [LARGE SCALE GENOMIC DNA]</scope>
    <source>
        <strain evidence="2 3">SN4</strain>
    </source>
</reference>
<evidence type="ECO:0000313" key="2">
    <source>
        <dbReference type="EMBL" id="UOO89051.1"/>
    </source>
</evidence>
<protein>
    <submittedName>
        <fullName evidence="2">Uncharacterized protein</fullName>
    </submittedName>
</protein>
<dbReference type="EMBL" id="CP091511">
    <property type="protein sequence ID" value="UOO89051.1"/>
    <property type="molecule type" value="Genomic_DNA"/>
</dbReference>
<sequence length="89" mass="9648">MKKMIMASTLATLAMISSMAMAAVGVNHNGPQLNPFAQSNAQIAKQDIHAVEVVSTNRVNPKEINPLFKVEGEYKQGTGVGYFVRGDRK</sequence>
<gene>
    <name evidence="2" type="ORF">LVJ82_16635</name>
</gene>
<dbReference type="RefSeq" id="WP_058357277.1">
    <property type="nucleotide sequence ID" value="NZ_CABKVG010000010.1"/>
</dbReference>
<keyword evidence="3" id="KW-1185">Reference proteome</keyword>
<dbReference type="Proteomes" id="UP000832011">
    <property type="component" value="Chromosome"/>
</dbReference>
<proteinExistence type="predicted"/>
<organism evidence="2 3">
    <name type="scientific">Vitreoscilla massiliensis</name>
    <dbReference type="NCBI Taxonomy" id="1689272"/>
    <lineage>
        <taxon>Bacteria</taxon>
        <taxon>Pseudomonadati</taxon>
        <taxon>Pseudomonadota</taxon>
        <taxon>Betaproteobacteria</taxon>
        <taxon>Neisseriales</taxon>
        <taxon>Neisseriaceae</taxon>
        <taxon>Vitreoscilla</taxon>
    </lineage>
</organism>
<accession>A0ABY4DZT5</accession>
<feature type="chain" id="PRO_5045621621" evidence="1">
    <location>
        <begin position="23"/>
        <end position="89"/>
    </location>
</feature>
<evidence type="ECO:0000256" key="1">
    <source>
        <dbReference type="SAM" id="SignalP"/>
    </source>
</evidence>
<feature type="signal peptide" evidence="1">
    <location>
        <begin position="1"/>
        <end position="22"/>
    </location>
</feature>